<evidence type="ECO:0000259" key="2">
    <source>
        <dbReference type="PROSITE" id="PS00028"/>
    </source>
</evidence>
<dbReference type="EnsemblMetazoa" id="RPRC017873.R197">
    <property type="protein sequence ID" value="RPRC017873.P197"/>
    <property type="gene ID" value="RPRC017873"/>
</dbReference>
<dbReference type="InterPro" id="IPR013087">
    <property type="entry name" value="Znf_C2H2_type"/>
</dbReference>
<feature type="region of interest" description="Disordered" evidence="1">
    <location>
        <begin position="317"/>
        <end position="342"/>
    </location>
</feature>
<accession>A0ABL0EJV6</accession>
<dbReference type="Proteomes" id="UP000015103">
    <property type="component" value="Unassembled WGS sequence"/>
</dbReference>
<reference evidence="3" key="1">
    <citation type="submission" date="2025-05" db="UniProtKB">
        <authorList>
            <consortium name="EnsemblMetazoa"/>
        </authorList>
    </citation>
    <scope>IDENTIFICATION</scope>
</reference>
<evidence type="ECO:0000313" key="3">
    <source>
        <dbReference type="EnsemblMetazoa" id="RPRC017873.P197"/>
    </source>
</evidence>
<proteinExistence type="predicted"/>
<feature type="compositionally biased region" description="Low complexity" evidence="1">
    <location>
        <begin position="326"/>
        <end position="339"/>
    </location>
</feature>
<evidence type="ECO:0000256" key="1">
    <source>
        <dbReference type="SAM" id="MobiDB-lite"/>
    </source>
</evidence>
<name>A0ABL0EJV6_RHOPR</name>
<feature type="domain" description="C2H2-type" evidence="2">
    <location>
        <begin position="731"/>
        <end position="753"/>
    </location>
</feature>
<feature type="region of interest" description="Disordered" evidence="1">
    <location>
        <begin position="125"/>
        <end position="151"/>
    </location>
</feature>
<dbReference type="EMBL" id="ACPB03002867">
    <property type="status" value="NOT_ANNOTATED_CDS"/>
    <property type="molecule type" value="Genomic_DNA"/>
</dbReference>
<feature type="region of interest" description="Disordered" evidence="1">
    <location>
        <begin position="394"/>
        <end position="425"/>
    </location>
</feature>
<dbReference type="PROSITE" id="PS00028">
    <property type="entry name" value="ZINC_FINGER_C2H2_1"/>
    <property type="match status" value="1"/>
</dbReference>
<keyword evidence="4" id="KW-1185">Reference proteome</keyword>
<organism evidence="3 4">
    <name type="scientific">Rhodnius prolixus</name>
    <name type="common">Triatomid bug</name>
    <dbReference type="NCBI Taxonomy" id="13249"/>
    <lineage>
        <taxon>Eukaryota</taxon>
        <taxon>Metazoa</taxon>
        <taxon>Ecdysozoa</taxon>
        <taxon>Arthropoda</taxon>
        <taxon>Hexapoda</taxon>
        <taxon>Insecta</taxon>
        <taxon>Pterygota</taxon>
        <taxon>Neoptera</taxon>
        <taxon>Paraneoptera</taxon>
        <taxon>Hemiptera</taxon>
        <taxon>Heteroptera</taxon>
        <taxon>Panheteroptera</taxon>
        <taxon>Cimicomorpha</taxon>
        <taxon>Reduviidae</taxon>
        <taxon>Triatominae</taxon>
        <taxon>Rhodnius</taxon>
    </lineage>
</organism>
<sequence length="813" mass="90677">MAKPNPVWSQFGAANSVCKTGSMCNNHYPAQSSQVHQTSNLSSVYGMFYDQNLRQEPSRTSSGHIGNGSHYLASQQVGLAGSMPLSQQSYVGLPFSAYSLPLPHNFIHRPVAHVDPQNYQYFAGSHSYGSSTSRRVTPYQRGVRPDRRRAQESVRRGFELIRPEMENSRRNVPLRNMLEPVASLSTTGMPQSSVAEASSFMGASAQEGGWAGEERRIERISNPDMIPLMYPIPQMQPSHLTQTESVAQISQAHLNHSAGLPPTPWQCLDLQGQQCYGGPPASTDYRAEEARPSLQPQRHYNINSSIETGEIFDDINGTRESRHRSSSSSLQSHALSNRSNNVFPSDERLWESALHPPQNLNYPTMSSEGVGSHGLLNVGYYDSLVADAGSLVGSSLRAEPTPPPAHPDTTTRDPQESAEQVSTSQHLNLALTQPATTPQLCFPQNNNDCQNEGNNPLNVCHGNEDTVNKIDEEFVKNDIIESTLQDTIIKEDLQLDNNENTKIKNNNNIIIENNNTVDKVGIVSSPTDLRADITGTDSTHHRSEAIAKLAVNQDNRAQALPYSEHAQSYQSIASPQMMLPCDGCCQEEELDASVYDVCSEYHSPAESTPLELPNLLQTLKSPASVNSQDISSEVGEDGSFEEKLQEKVSLKASEYPMKEDVHDDFNLIEQSESENVVEVDVKEEREDEAYKRLERNAVQFWSQDTLPSLPSKDCNRDDSNDEKVDVEIHHCLLCGQSYLSKEEMFRHDRSAGHRRLELVQRRAHHRAYQRATGSYDPTVPTLTPKDHEFLVHLPHVPGFRNYYHHSSHFTDLD</sequence>
<protein>
    <recommendedName>
        <fullName evidence="2">C2H2-type domain-containing protein</fullName>
    </recommendedName>
</protein>
<evidence type="ECO:0000313" key="4">
    <source>
        <dbReference type="Proteomes" id="UP000015103"/>
    </source>
</evidence>